<keyword evidence="2" id="KW-1185">Reference proteome</keyword>
<dbReference type="PANTHER" id="PTHR12616">
    <property type="entry name" value="VACUOLAR PROTEIN SORTING VPS41"/>
    <property type="match status" value="1"/>
</dbReference>
<name>A0ABD2PN58_9PLAT</name>
<evidence type="ECO:0000313" key="1">
    <source>
        <dbReference type="EMBL" id="KAL3308941.1"/>
    </source>
</evidence>
<gene>
    <name evidence="1" type="ORF">Ciccas_012520</name>
</gene>
<reference evidence="1 2" key="1">
    <citation type="submission" date="2024-11" db="EMBL/GenBank/DDBJ databases">
        <title>Adaptive evolution of stress response genes in parasites aligns with host niche diversity.</title>
        <authorList>
            <person name="Hahn C."/>
            <person name="Resl P."/>
        </authorList>
    </citation>
    <scope>NUCLEOTIDE SEQUENCE [LARGE SCALE GENOMIC DNA]</scope>
    <source>
        <strain evidence="1">EGGRZ-B1_66</strain>
        <tissue evidence="1">Body</tissue>
    </source>
</reference>
<evidence type="ECO:0008006" key="3">
    <source>
        <dbReference type="Google" id="ProtNLM"/>
    </source>
</evidence>
<dbReference type="AlphaFoldDB" id="A0ABD2PN58"/>
<sequence>MDDLDDLCNLAETEHQLEDHLLIMSQIYASWNADASDLYLSSLLELKQLVPAALANFRPVLQQLICSLRQELRNNLDYDTDNMLQLLDKFGGTGSDFQLERQVWMRFISLMLDSWQISHGAQKQTDPSVSHQEFSAMLRQLIYNASNFVPMPKIVSSILQQATANEDTTSHVNADNFVIELVDSCQIESEMCAENLELAREDCQHALQKLASLRECGFFRTGILSRNGFCANCKRSLVRPPPEISLLQQVQPKLQHFMQKCFVFPCGHSFHGPCHLQASGDSIFHGLSTKTATAVAAEEDEGAVPASSQLQCPMCDRVKCFLPATLSLSPSCHFDCHSNYAAPDFISDHVQPF</sequence>
<proteinExistence type="predicted"/>
<accession>A0ABD2PN58</accession>
<dbReference type="Proteomes" id="UP001626550">
    <property type="component" value="Unassembled WGS sequence"/>
</dbReference>
<protein>
    <recommendedName>
        <fullName evidence="3">RING-type domain-containing protein</fullName>
    </recommendedName>
</protein>
<evidence type="ECO:0000313" key="2">
    <source>
        <dbReference type="Proteomes" id="UP001626550"/>
    </source>
</evidence>
<dbReference type="EMBL" id="JBJKFK010004503">
    <property type="protein sequence ID" value="KAL3308941.1"/>
    <property type="molecule type" value="Genomic_DNA"/>
</dbReference>
<organism evidence="1 2">
    <name type="scientific">Cichlidogyrus casuarinus</name>
    <dbReference type="NCBI Taxonomy" id="1844966"/>
    <lineage>
        <taxon>Eukaryota</taxon>
        <taxon>Metazoa</taxon>
        <taxon>Spiralia</taxon>
        <taxon>Lophotrochozoa</taxon>
        <taxon>Platyhelminthes</taxon>
        <taxon>Monogenea</taxon>
        <taxon>Monopisthocotylea</taxon>
        <taxon>Dactylogyridea</taxon>
        <taxon>Ancyrocephalidae</taxon>
        <taxon>Cichlidogyrus</taxon>
    </lineage>
</organism>
<dbReference type="PANTHER" id="PTHR12616:SF8">
    <property type="entry name" value="VACUOLAR PROTEIN SORTING-ASSOCIATED PROTEIN 8 HOMOLOG"/>
    <property type="match status" value="1"/>
</dbReference>
<dbReference type="InterPro" id="IPR045111">
    <property type="entry name" value="Vps41/Vps8"/>
</dbReference>
<comment type="caution">
    <text evidence="1">The sequence shown here is derived from an EMBL/GenBank/DDBJ whole genome shotgun (WGS) entry which is preliminary data.</text>
</comment>